<keyword evidence="5" id="KW-0511">Multifunctional enzyme</keyword>
<dbReference type="InterPro" id="IPR041577">
    <property type="entry name" value="RT_RNaseH_2"/>
</dbReference>
<dbReference type="GO" id="GO:0015074">
    <property type="term" value="P:DNA integration"/>
    <property type="evidence" value="ECO:0007669"/>
    <property type="project" value="InterPro"/>
</dbReference>
<evidence type="ECO:0000313" key="9">
    <source>
        <dbReference type="Proteomes" id="UP000663856"/>
    </source>
</evidence>
<dbReference type="InterPro" id="IPR036397">
    <property type="entry name" value="RNaseH_sf"/>
</dbReference>
<evidence type="ECO:0000256" key="3">
    <source>
        <dbReference type="ARBA" id="ARBA00022722"/>
    </source>
</evidence>
<dbReference type="GO" id="GO:0016779">
    <property type="term" value="F:nucleotidyltransferase activity"/>
    <property type="evidence" value="ECO:0007669"/>
    <property type="project" value="UniProtKB-KW"/>
</dbReference>
<dbReference type="SUPFAM" id="SSF56672">
    <property type="entry name" value="DNA/RNA polymerases"/>
    <property type="match status" value="1"/>
</dbReference>
<dbReference type="InterPro" id="IPR041588">
    <property type="entry name" value="Integrase_H2C2"/>
</dbReference>
<sequence>MLIDTGATKTFINSKILHHLVSVDSILKQPSSFLLADGIASFKVLGLVDLTIEFNDFVTPIKAYIAQNLCTDIIIGMDYINRYNMSINVKKQTVHLESHNRHAVVPIINPTKSIKIPRVMTETLKSFRHFCLVYLDDIIVFSKTFHDHLNHLKNVFSALQDKNLVLNPLKCELAVKQIDYLGHTITENCVTPTKDKIEAILQIPEPRTLAQANRFLGSLGWYRRFLPKFAEVAAPIHSVTNLTKPNRRKFKWQASQSNAFHQLKQMLTTEPLFLNFPVDDIPVILTTDASDLGIGGVLQQEKSCKNNRVNRITHLIQEYNIDKIIHIRGQYNCLPDYLSRYIKEPFDDLFDIDYGLASTDQSLSLSPTPTNDINNSSSDKLASPKDPLILASMTLRPRKNQVHYSEESISDTNDFDSHHSYVDMPNSNPKRKTKLTPQISQNYFDTTQLEVEQDRDFKIQNIIKNISTNSNQHQFILQDNILYKIIRCFNSSNRLSKVIYLPRSMINPLLKACHDDPLSGAHFSTDRMYYKIRPNFWWPGMKTSIQSYIKSCSLCKQFNVDRAKKHGHLHSISPPTEPFALIGIDFCGPLPRTPRENQYVLVITDYFTRFITAIALPNCTADITARALFEDFFCKFGIPSVILSDRGTHFQNKLMENLQNLIGYHHIYSTPYHPQTNGIVERFNATFVAQVSKLQNTQHNNWDEYLQAVVFAYNTGAHKTTKFSPYELLYGRPARLPIHIQPKEFTFSKPNDYFVQLKKALRLFHQASRENILSQQRTNQAYYNRNRRDPQLKLGDKVLTRVHITNGKLDPKFSPIPKIVVEIHHPMYVVEDECTQIRSQVHISDLRPIIIT</sequence>
<evidence type="ECO:0000256" key="1">
    <source>
        <dbReference type="ARBA" id="ARBA00022679"/>
    </source>
</evidence>
<evidence type="ECO:0000256" key="6">
    <source>
        <dbReference type="SAM" id="MobiDB-lite"/>
    </source>
</evidence>
<dbReference type="FunFam" id="3.30.70.270:FF:000020">
    <property type="entry name" value="Transposon Tf2-6 polyprotein-like Protein"/>
    <property type="match status" value="1"/>
</dbReference>
<dbReference type="InterPro" id="IPR021109">
    <property type="entry name" value="Peptidase_aspartic_dom_sf"/>
</dbReference>
<evidence type="ECO:0000256" key="5">
    <source>
        <dbReference type="ARBA" id="ARBA00023268"/>
    </source>
</evidence>
<dbReference type="PANTHER" id="PTHR37984:SF5">
    <property type="entry name" value="PROTEIN NYNRIN-LIKE"/>
    <property type="match status" value="1"/>
</dbReference>
<keyword evidence="4" id="KW-0378">Hydrolase</keyword>
<evidence type="ECO:0000259" key="7">
    <source>
        <dbReference type="PROSITE" id="PS50994"/>
    </source>
</evidence>
<feature type="domain" description="Integrase catalytic" evidence="7">
    <location>
        <begin position="574"/>
        <end position="733"/>
    </location>
</feature>
<dbReference type="FunFam" id="3.30.70.270:FF:000003">
    <property type="entry name" value="Transposon Ty3-G Gag-Pol polyprotein"/>
    <property type="match status" value="1"/>
</dbReference>
<organism evidence="8 9">
    <name type="scientific">Rotaria magnacalcarata</name>
    <dbReference type="NCBI Taxonomy" id="392030"/>
    <lineage>
        <taxon>Eukaryota</taxon>
        <taxon>Metazoa</taxon>
        <taxon>Spiralia</taxon>
        <taxon>Gnathifera</taxon>
        <taxon>Rotifera</taxon>
        <taxon>Eurotatoria</taxon>
        <taxon>Bdelloidea</taxon>
        <taxon>Philodinida</taxon>
        <taxon>Philodinidae</taxon>
        <taxon>Rotaria</taxon>
    </lineage>
</organism>
<dbReference type="InterPro" id="IPR050951">
    <property type="entry name" value="Retrovirus_Pol_polyprotein"/>
</dbReference>
<dbReference type="Pfam" id="PF00665">
    <property type="entry name" value="rve"/>
    <property type="match status" value="1"/>
</dbReference>
<dbReference type="EMBL" id="CAJNRF010010917">
    <property type="protein sequence ID" value="CAF2125904.1"/>
    <property type="molecule type" value="Genomic_DNA"/>
</dbReference>
<dbReference type="FunFam" id="1.10.340.70:FF:000001">
    <property type="entry name" value="Retrovirus-related Pol polyprotein from transposon gypsy-like Protein"/>
    <property type="match status" value="1"/>
</dbReference>
<dbReference type="Gene3D" id="2.40.70.10">
    <property type="entry name" value="Acid Proteases"/>
    <property type="match status" value="1"/>
</dbReference>
<dbReference type="CDD" id="cd00303">
    <property type="entry name" value="retropepsin_like"/>
    <property type="match status" value="1"/>
</dbReference>
<dbReference type="Pfam" id="PF17921">
    <property type="entry name" value="Integrase_H2C2"/>
    <property type="match status" value="1"/>
</dbReference>
<evidence type="ECO:0000313" key="8">
    <source>
        <dbReference type="EMBL" id="CAF2125904.1"/>
    </source>
</evidence>
<feature type="compositionally biased region" description="Polar residues" evidence="6">
    <location>
        <begin position="361"/>
        <end position="380"/>
    </location>
</feature>
<dbReference type="SUPFAM" id="SSF50630">
    <property type="entry name" value="Acid proteases"/>
    <property type="match status" value="1"/>
</dbReference>
<dbReference type="PROSITE" id="PS50994">
    <property type="entry name" value="INTEGRASE"/>
    <property type="match status" value="1"/>
</dbReference>
<feature type="region of interest" description="Disordered" evidence="6">
    <location>
        <begin position="361"/>
        <end position="384"/>
    </location>
</feature>
<keyword evidence="2" id="KW-0548">Nucleotidyltransferase</keyword>
<dbReference type="Gene3D" id="3.30.70.270">
    <property type="match status" value="2"/>
</dbReference>
<dbReference type="GO" id="GO:0003676">
    <property type="term" value="F:nucleic acid binding"/>
    <property type="evidence" value="ECO:0007669"/>
    <property type="project" value="InterPro"/>
</dbReference>
<name>A0A816WGX9_9BILA</name>
<dbReference type="GO" id="GO:0004519">
    <property type="term" value="F:endonuclease activity"/>
    <property type="evidence" value="ECO:0007669"/>
    <property type="project" value="UniProtKB-KW"/>
</dbReference>
<comment type="caution">
    <text evidence="8">The sequence shown here is derived from an EMBL/GenBank/DDBJ whole genome shotgun (WGS) entry which is preliminary data.</text>
</comment>
<protein>
    <recommendedName>
        <fullName evidence="7">Integrase catalytic domain-containing protein</fullName>
    </recommendedName>
</protein>
<dbReference type="Pfam" id="PF13975">
    <property type="entry name" value="gag-asp_proteas"/>
    <property type="match status" value="1"/>
</dbReference>
<dbReference type="PANTHER" id="PTHR37984">
    <property type="entry name" value="PROTEIN CBG26694"/>
    <property type="match status" value="1"/>
</dbReference>
<dbReference type="InterPro" id="IPR000477">
    <property type="entry name" value="RT_dom"/>
</dbReference>
<dbReference type="InterPro" id="IPR012337">
    <property type="entry name" value="RNaseH-like_sf"/>
</dbReference>
<dbReference type="InterPro" id="IPR001584">
    <property type="entry name" value="Integrase_cat-core"/>
</dbReference>
<dbReference type="SUPFAM" id="SSF53098">
    <property type="entry name" value="Ribonuclease H-like"/>
    <property type="match status" value="1"/>
</dbReference>
<dbReference type="Gene3D" id="1.10.340.70">
    <property type="match status" value="1"/>
</dbReference>
<dbReference type="AlphaFoldDB" id="A0A816WGX9"/>
<evidence type="ECO:0000256" key="4">
    <source>
        <dbReference type="ARBA" id="ARBA00022759"/>
    </source>
</evidence>
<keyword evidence="3" id="KW-0540">Nuclease</keyword>
<keyword evidence="4" id="KW-0255">Endonuclease</keyword>
<gene>
    <name evidence="8" type="ORF">WKI299_LOCUS25303</name>
</gene>
<proteinExistence type="predicted"/>
<dbReference type="FunFam" id="3.30.420.10:FF:000032">
    <property type="entry name" value="Retrovirus-related Pol polyprotein from transposon 297-like Protein"/>
    <property type="match status" value="1"/>
</dbReference>
<dbReference type="InterPro" id="IPR043502">
    <property type="entry name" value="DNA/RNA_pol_sf"/>
</dbReference>
<feature type="region of interest" description="Disordered" evidence="6">
    <location>
        <begin position="399"/>
        <end position="434"/>
    </location>
</feature>
<evidence type="ECO:0000256" key="2">
    <source>
        <dbReference type="ARBA" id="ARBA00022695"/>
    </source>
</evidence>
<reference evidence="8" key="1">
    <citation type="submission" date="2021-02" db="EMBL/GenBank/DDBJ databases">
        <authorList>
            <person name="Nowell W R."/>
        </authorList>
    </citation>
    <scope>NUCLEOTIDE SEQUENCE</scope>
</reference>
<dbReference type="Pfam" id="PF00078">
    <property type="entry name" value="RVT_1"/>
    <property type="match status" value="1"/>
</dbReference>
<dbReference type="Pfam" id="PF17919">
    <property type="entry name" value="RT_RNaseH_2"/>
    <property type="match status" value="1"/>
</dbReference>
<dbReference type="Gene3D" id="3.30.420.10">
    <property type="entry name" value="Ribonuclease H-like superfamily/Ribonuclease H"/>
    <property type="match status" value="1"/>
</dbReference>
<accession>A0A816WGX9</accession>
<dbReference type="Proteomes" id="UP000663856">
    <property type="component" value="Unassembled WGS sequence"/>
</dbReference>
<dbReference type="InterPro" id="IPR043128">
    <property type="entry name" value="Rev_trsase/Diguanyl_cyclase"/>
</dbReference>
<keyword evidence="1" id="KW-0808">Transferase</keyword>